<feature type="transmembrane region" description="Helical" evidence="1">
    <location>
        <begin position="71"/>
        <end position="92"/>
    </location>
</feature>
<reference evidence="2" key="2">
    <citation type="submission" date="2020-11" db="EMBL/GenBank/DDBJ databases">
        <authorList>
            <person name="McCartney M.A."/>
            <person name="Auch B."/>
            <person name="Kono T."/>
            <person name="Mallez S."/>
            <person name="Becker A."/>
            <person name="Gohl D.M."/>
            <person name="Silverstein K.A.T."/>
            <person name="Koren S."/>
            <person name="Bechman K.B."/>
            <person name="Herman A."/>
            <person name="Abrahante J.E."/>
            <person name="Garbe J."/>
        </authorList>
    </citation>
    <scope>NUCLEOTIDE SEQUENCE</scope>
    <source>
        <strain evidence="2">Duluth1</strain>
        <tissue evidence="2">Whole animal</tissue>
    </source>
</reference>
<dbReference type="EMBL" id="JAIWYP010000015">
    <property type="protein sequence ID" value="KAH3704798.1"/>
    <property type="molecule type" value="Genomic_DNA"/>
</dbReference>
<comment type="caution">
    <text evidence="2">The sequence shown here is derived from an EMBL/GenBank/DDBJ whole genome shotgun (WGS) entry which is preliminary data.</text>
</comment>
<keyword evidence="1" id="KW-0472">Membrane</keyword>
<keyword evidence="3" id="KW-1185">Reference proteome</keyword>
<keyword evidence="1" id="KW-1133">Transmembrane helix</keyword>
<organism evidence="2 3">
    <name type="scientific">Dreissena polymorpha</name>
    <name type="common">Zebra mussel</name>
    <name type="synonym">Mytilus polymorpha</name>
    <dbReference type="NCBI Taxonomy" id="45954"/>
    <lineage>
        <taxon>Eukaryota</taxon>
        <taxon>Metazoa</taxon>
        <taxon>Spiralia</taxon>
        <taxon>Lophotrochozoa</taxon>
        <taxon>Mollusca</taxon>
        <taxon>Bivalvia</taxon>
        <taxon>Autobranchia</taxon>
        <taxon>Heteroconchia</taxon>
        <taxon>Euheterodonta</taxon>
        <taxon>Imparidentia</taxon>
        <taxon>Neoheterodontei</taxon>
        <taxon>Myida</taxon>
        <taxon>Dreissenoidea</taxon>
        <taxon>Dreissenidae</taxon>
        <taxon>Dreissena</taxon>
    </lineage>
</organism>
<sequence>MHIAYTSACEYGWVILDGHCYKFNVIGETISNAVTECSKHDAYTVTIETEEEMEPELAAATNIRVCHFKCVINDVFFFFNALSLFGVAHILFG</sequence>
<evidence type="ECO:0000313" key="3">
    <source>
        <dbReference type="Proteomes" id="UP000828390"/>
    </source>
</evidence>
<dbReference type="AlphaFoldDB" id="A0A9D3YSW5"/>
<protein>
    <submittedName>
        <fullName evidence="2">Uncharacterized protein</fullName>
    </submittedName>
</protein>
<evidence type="ECO:0000256" key="1">
    <source>
        <dbReference type="SAM" id="Phobius"/>
    </source>
</evidence>
<dbReference type="InterPro" id="IPR016186">
    <property type="entry name" value="C-type_lectin-like/link_sf"/>
</dbReference>
<gene>
    <name evidence="2" type="ORF">DPMN_079859</name>
</gene>
<dbReference type="InterPro" id="IPR016187">
    <property type="entry name" value="CTDL_fold"/>
</dbReference>
<accession>A0A9D3YSW5</accession>
<keyword evidence="1" id="KW-0812">Transmembrane</keyword>
<name>A0A9D3YSW5_DREPO</name>
<dbReference type="SUPFAM" id="SSF56436">
    <property type="entry name" value="C-type lectin-like"/>
    <property type="match status" value="1"/>
</dbReference>
<reference evidence="2" key="1">
    <citation type="journal article" date="2019" name="bioRxiv">
        <title>The Genome of the Zebra Mussel, Dreissena polymorpha: A Resource for Invasive Species Research.</title>
        <authorList>
            <person name="McCartney M.A."/>
            <person name="Auch B."/>
            <person name="Kono T."/>
            <person name="Mallez S."/>
            <person name="Zhang Y."/>
            <person name="Obille A."/>
            <person name="Becker A."/>
            <person name="Abrahante J.E."/>
            <person name="Garbe J."/>
            <person name="Badalamenti J.P."/>
            <person name="Herman A."/>
            <person name="Mangelson H."/>
            <person name="Liachko I."/>
            <person name="Sullivan S."/>
            <person name="Sone E.D."/>
            <person name="Koren S."/>
            <person name="Silverstein K.A.T."/>
            <person name="Beckman K.B."/>
            <person name="Gohl D.M."/>
        </authorList>
    </citation>
    <scope>NUCLEOTIDE SEQUENCE</scope>
    <source>
        <strain evidence="2">Duluth1</strain>
        <tissue evidence="2">Whole animal</tissue>
    </source>
</reference>
<evidence type="ECO:0000313" key="2">
    <source>
        <dbReference type="EMBL" id="KAH3704798.1"/>
    </source>
</evidence>
<dbReference type="Proteomes" id="UP000828390">
    <property type="component" value="Unassembled WGS sequence"/>
</dbReference>
<dbReference type="Gene3D" id="3.10.100.10">
    <property type="entry name" value="Mannose-Binding Protein A, subunit A"/>
    <property type="match status" value="1"/>
</dbReference>
<proteinExistence type="predicted"/>